<evidence type="ECO:0000313" key="1">
    <source>
        <dbReference type="EMBL" id="GFY01183.1"/>
    </source>
</evidence>
<dbReference type="AlphaFoldDB" id="A0A8X6RXV7"/>
<name>A0A8X6RXV7_TRICX</name>
<organism evidence="1 2">
    <name type="scientific">Trichonephila clavipes</name>
    <name type="common">Golden silk orbweaver</name>
    <name type="synonym">Nephila clavipes</name>
    <dbReference type="NCBI Taxonomy" id="2585209"/>
    <lineage>
        <taxon>Eukaryota</taxon>
        <taxon>Metazoa</taxon>
        <taxon>Ecdysozoa</taxon>
        <taxon>Arthropoda</taxon>
        <taxon>Chelicerata</taxon>
        <taxon>Arachnida</taxon>
        <taxon>Araneae</taxon>
        <taxon>Araneomorphae</taxon>
        <taxon>Entelegynae</taxon>
        <taxon>Araneoidea</taxon>
        <taxon>Nephilidae</taxon>
        <taxon>Trichonephila</taxon>
    </lineage>
</organism>
<protein>
    <submittedName>
        <fullName evidence="1">Uncharacterized protein</fullName>
    </submittedName>
</protein>
<accession>A0A8X6RXV7</accession>
<keyword evidence="2" id="KW-1185">Reference proteome</keyword>
<sequence>MATLDHQSLPPTNLGRVDEEMASPVMSRRVFTWRENGVCFHPSYGTNIDRFGAKGIIVCGGILLSSCTPVYVFDASTVNSQCYTDQILKAYVKF</sequence>
<dbReference type="Proteomes" id="UP000887159">
    <property type="component" value="Unassembled WGS sequence"/>
</dbReference>
<comment type="caution">
    <text evidence="1">The sequence shown here is derived from an EMBL/GenBank/DDBJ whole genome shotgun (WGS) entry which is preliminary data.</text>
</comment>
<dbReference type="EMBL" id="BMAU01021225">
    <property type="protein sequence ID" value="GFY01183.1"/>
    <property type="molecule type" value="Genomic_DNA"/>
</dbReference>
<gene>
    <name evidence="1" type="ORF">TNCV_5076501</name>
</gene>
<evidence type="ECO:0000313" key="2">
    <source>
        <dbReference type="Proteomes" id="UP000887159"/>
    </source>
</evidence>
<reference evidence="1" key="1">
    <citation type="submission" date="2020-08" db="EMBL/GenBank/DDBJ databases">
        <title>Multicomponent nature underlies the extraordinary mechanical properties of spider dragline silk.</title>
        <authorList>
            <person name="Kono N."/>
            <person name="Nakamura H."/>
            <person name="Mori M."/>
            <person name="Yoshida Y."/>
            <person name="Ohtoshi R."/>
            <person name="Malay A.D."/>
            <person name="Moran D.A.P."/>
            <person name="Tomita M."/>
            <person name="Numata K."/>
            <person name="Arakawa K."/>
        </authorList>
    </citation>
    <scope>NUCLEOTIDE SEQUENCE</scope>
</reference>
<proteinExistence type="predicted"/>